<feature type="transmembrane region" description="Helical" evidence="3">
    <location>
        <begin position="31"/>
        <end position="51"/>
    </location>
</feature>
<protein>
    <recommendedName>
        <fullName evidence="4">CEMIP beta-helix domain-containing protein</fullName>
    </recommendedName>
</protein>
<feature type="domain" description="CEMIP beta-helix" evidence="4">
    <location>
        <begin position="313"/>
        <end position="526"/>
    </location>
</feature>
<feature type="compositionally biased region" description="Pro residues" evidence="2">
    <location>
        <begin position="79"/>
        <end position="88"/>
    </location>
</feature>
<dbReference type="Proteomes" id="UP001178507">
    <property type="component" value="Unassembled WGS sequence"/>
</dbReference>
<reference evidence="5" key="1">
    <citation type="submission" date="2023-08" db="EMBL/GenBank/DDBJ databases">
        <authorList>
            <person name="Chen Y."/>
            <person name="Shah S."/>
            <person name="Dougan E. K."/>
            <person name="Thang M."/>
            <person name="Chan C."/>
        </authorList>
    </citation>
    <scope>NUCLEOTIDE SEQUENCE</scope>
</reference>
<keyword evidence="6" id="KW-1185">Reference proteome</keyword>
<dbReference type="InterPro" id="IPR055401">
    <property type="entry name" value="CEMIP_beta-hel_dom"/>
</dbReference>
<keyword evidence="3" id="KW-0472">Membrane</keyword>
<keyword evidence="1" id="KW-0732">Signal</keyword>
<dbReference type="Gene3D" id="2.160.20.10">
    <property type="entry name" value="Single-stranded right-handed beta-helix, Pectin lyase-like"/>
    <property type="match status" value="1"/>
</dbReference>
<dbReference type="SUPFAM" id="SSF51126">
    <property type="entry name" value="Pectin lyase-like"/>
    <property type="match status" value="1"/>
</dbReference>
<sequence>MYEERTCYLSTAFCVKLGFLRQQALRRMARAPIVCWVLLALIVPICSLQTLQDYYCKGNQITGQDCPHDPPKEEGLSLPPQPPSPPLPSGQWKIKRKFQEDFLPPTTLLVIPHSETWLIDKSVTKIESRCIIVRGALIAASWQRGAAGVLPFAGNLEILLNDELPLPSDPLPDECQQDHFHSGRWDVTQDNPATLAVAKDGQLLLKGKDQERTWTTLAAPAAKGSATLTVNEDLADWGTEAVEVVLGSTDFDPKYTETLLVKVNPSNSKELQVQSSTVQWYHHGSELSDTIDVERAPVGLLTHNIKIVGKTETGAHSVAFPGFDSTVVSGVEFRNMGRKHLGNYPWHWHMTGDLSTGVERAIFDGNSIHDSIFRCLSIHQTSGTKVRNNVMYNISGHCVYIEDGIWEENNVISKNLVLGVKSVREQFHHGVETSDMLTVPGEGGGSPLSQSWVASFWIKSLKNTIQDNWVGSSFGVGFWTAPCNFVGAINTPRDMWQGLPTFPAFAATLGFHQQFQGFEGNTMHSIRVGFFNDGAKNFNPTFRSPPTVTPQITSSEERSRCRWGGTGEKIDVLKAFSVEDLTVFKSQEVGFWVRAARVTFIGGTWSDTRNGIETLQGGTQPEGRGVYRRMTFIGYSANKGNVDDTSLLECETCTDATCKDATQCKSQDIDTTRTPGGTRVMSNARHATEDTYEYNNWYPPLHVSFVLYDGPDVFLGTGNRPQDQSTYWNFDDERYCFAAPRRAPTIFLMTPATGWADLPGDLASQTPPDSDKVKRPTVEDMLCMVYPRKVFPLAEDQSEKEKESNLVLDDNRRNMVLAIGSNTYTPTAQPILARDNGFYTSISGITCADFRPESNTVVFRNKGGLALCHGKKMIGAQIRTFFVDGHSADPGMDYLIKVTSQTGKSSTFSGAFQNAGKQLSIPVYVGERYIIQYSQPFNGAFNKKAYSDIAKLGFLALFHADKGDWVEFEIEGVPEQACDSTSFKFADQNAQVPDQPARLMYLKYNPEDTAGINFQNVPEADSSNQNKQAVFKVEDGKCILRLTEQNTRPSNDDTAGSFKYGMCYSPDTITAHQDGLFSCPMIYFDNEVIKQAMNVLCGSGCGPDASSEPTAVVDATSVPTAVAPAAVAPKRPDLRRHSWRGRRWRLLQPDQPELQEHPKARAKGFLEPRLDMSSLLQLATNSEALETCSEEGL</sequence>
<feature type="region of interest" description="Disordered" evidence="2">
    <location>
        <begin position="66"/>
        <end position="90"/>
    </location>
</feature>
<keyword evidence="3" id="KW-1133">Transmembrane helix</keyword>
<name>A0AA36MRX7_9DINO</name>
<accession>A0AA36MRX7</accession>
<dbReference type="AlphaFoldDB" id="A0AA36MRX7"/>
<dbReference type="PANTHER" id="PTHR46769">
    <property type="entry name" value="POLYCYSTIC KIDNEY AND HEPATIC DISEASE 1 (AUTOSOMAL RECESSIVE)-LIKE 1"/>
    <property type="match status" value="1"/>
</dbReference>
<dbReference type="InterPro" id="IPR011050">
    <property type="entry name" value="Pectin_lyase_fold/virulence"/>
</dbReference>
<organism evidence="5 6">
    <name type="scientific">Effrenium voratum</name>
    <dbReference type="NCBI Taxonomy" id="2562239"/>
    <lineage>
        <taxon>Eukaryota</taxon>
        <taxon>Sar</taxon>
        <taxon>Alveolata</taxon>
        <taxon>Dinophyceae</taxon>
        <taxon>Suessiales</taxon>
        <taxon>Symbiodiniaceae</taxon>
        <taxon>Effrenium</taxon>
    </lineage>
</organism>
<dbReference type="InterPro" id="IPR012334">
    <property type="entry name" value="Pectin_lyas_fold"/>
</dbReference>
<dbReference type="PANTHER" id="PTHR46769:SF2">
    <property type="entry name" value="FIBROCYSTIN-L ISOFORM 2 PRECURSOR-RELATED"/>
    <property type="match status" value="1"/>
</dbReference>
<comment type="caution">
    <text evidence="5">The sequence shown here is derived from an EMBL/GenBank/DDBJ whole genome shotgun (WGS) entry which is preliminary data.</text>
</comment>
<evidence type="ECO:0000256" key="2">
    <source>
        <dbReference type="SAM" id="MobiDB-lite"/>
    </source>
</evidence>
<gene>
    <name evidence="5" type="ORF">EVOR1521_LOCUS5884</name>
</gene>
<dbReference type="EMBL" id="CAUJNA010000435">
    <property type="protein sequence ID" value="CAJ1376952.1"/>
    <property type="molecule type" value="Genomic_DNA"/>
</dbReference>
<feature type="compositionally biased region" description="Basic and acidic residues" evidence="2">
    <location>
        <begin position="66"/>
        <end position="75"/>
    </location>
</feature>
<proteinExistence type="predicted"/>
<evidence type="ECO:0000313" key="5">
    <source>
        <dbReference type="EMBL" id="CAJ1376952.1"/>
    </source>
</evidence>
<dbReference type="Pfam" id="PF24606">
    <property type="entry name" value="CEMIP_beta-hel"/>
    <property type="match status" value="1"/>
</dbReference>
<keyword evidence="3" id="KW-0812">Transmembrane</keyword>
<evidence type="ECO:0000256" key="3">
    <source>
        <dbReference type="SAM" id="Phobius"/>
    </source>
</evidence>
<evidence type="ECO:0000313" key="6">
    <source>
        <dbReference type="Proteomes" id="UP001178507"/>
    </source>
</evidence>
<dbReference type="InterPro" id="IPR052387">
    <property type="entry name" value="Fibrocystin"/>
</dbReference>
<evidence type="ECO:0000259" key="4">
    <source>
        <dbReference type="Pfam" id="PF24606"/>
    </source>
</evidence>
<evidence type="ECO:0000256" key="1">
    <source>
        <dbReference type="ARBA" id="ARBA00022729"/>
    </source>
</evidence>